<reference evidence="1" key="2">
    <citation type="submission" date="1995-04" db="EMBL/GenBank/DDBJ databases">
        <authorList>
            <person name="Smith D.R."/>
        </authorList>
    </citation>
    <scope>NUCLEOTIDE SEQUENCE</scope>
</reference>
<evidence type="ECO:0000313" key="1">
    <source>
        <dbReference type="EMBL" id="AAA63073.1"/>
    </source>
</evidence>
<protein>
    <submittedName>
        <fullName evidence="1">U650g</fullName>
    </submittedName>
</protein>
<dbReference type="AlphaFoldDB" id="Q50125"/>
<sequence length="63" mass="6903">MLSLLVIAGARPNASYVIVDHPNEPGRVAPVALVVLEQGATRFLRDYEIFSCPVCFGVGNFRR</sequence>
<accession>Q50125</accession>
<proteinExistence type="predicted"/>
<dbReference type="EMBL" id="U15184">
    <property type="protein sequence ID" value="AAA63073.1"/>
    <property type="molecule type" value="Genomic_DNA"/>
</dbReference>
<reference evidence="1" key="1">
    <citation type="submission" date="1994-09" db="EMBL/GenBank/DDBJ databases">
        <authorList>
            <person name="Robison K."/>
        </authorList>
    </citation>
    <scope>NUCLEOTIDE SEQUENCE</scope>
</reference>
<organism evidence="1">
    <name type="scientific">Mycobacterium leprae</name>
    <dbReference type="NCBI Taxonomy" id="1769"/>
    <lineage>
        <taxon>Bacteria</taxon>
        <taxon>Bacillati</taxon>
        <taxon>Actinomycetota</taxon>
        <taxon>Actinomycetes</taxon>
        <taxon>Mycobacteriales</taxon>
        <taxon>Mycobacteriaceae</taxon>
        <taxon>Mycobacterium</taxon>
    </lineage>
</organism>
<name>Q50125_MYCLR</name>